<feature type="domain" description="Peptidase S8/S53" evidence="4">
    <location>
        <begin position="845"/>
        <end position="1026"/>
    </location>
</feature>
<organism evidence="5 6">
    <name type="scientific">Diplogelasinospora grovesii</name>
    <dbReference type="NCBI Taxonomy" id="303347"/>
    <lineage>
        <taxon>Eukaryota</taxon>
        <taxon>Fungi</taxon>
        <taxon>Dikarya</taxon>
        <taxon>Ascomycota</taxon>
        <taxon>Pezizomycotina</taxon>
        <taxon>Sordariomycetes</taxon>
        <taxon>Sordariomycetidae</taxon>
        <taxon>Sordariales</taxon>
        <taxon>Diplogelasinosporaceae</taxon>
        <taxon>Diplogelasinospora</taxon>
    </lineage>
</organism>
<dbReference type="PANTHER" id="PTHR24121">
    <property type="entry name" value="NO MECHANORECEPTOR POTENTIAL C, ISOFORM D-RELATED"/>
    <property type="match status" value="1"/>
</dbReference>
<dbReference type="Gene3D" id="1.25.40.20">
    <property type="entry name" value="Ankyrin repeat-containing domain"/>
    <property type="match status" value="1"/>
</dbReference>
<feature type="compositionally biased region" description="Basic and acidic residues" evidence="3">
    <location>
        <begin position="243"/>
        <end position="257"/>
    </location>
</feature>
<dbReference type="SUPFAM" id="SSF52743">
    <property type="entry name" value="Subtilisin-like"/>
    <property type="match status" value="1"/>
</dbReference>
<keyword evidence="6" id="KW-1185">Reference proteome</keyword>
<sequence>MFKTAIESERSPNPDEARSSVNPPKMQQSRHHHGSQGLSTRVAVSDRRSRLYEKMVSDLLQGHDSKSLKKKYERFVKECLRDEQNTSLDYTILHWIVSRAGAAQGEHHEKRFGALQELIKIALGIDPNLLVELNYKGDTALHVALDSSASGPLVLCICDNAPDEALKAALAAKNSNGETCLHLAVTGTHDVEIGLRLVSLADPQTLLQQRLHTDRRGRVVGNTPLHDAVAYDRCVVKLPRCKEDPRGKEDEKDPKDETGEEDRECEEGPEDEKGKEGPEVEKGEEDEKDAECFYCQLDRTSARKRCGKVLDLVKALIFKNPKALALKNSVDETPYLHHLSTTEMHHLSPTEKSNLESAADDVKDYLLEYSFVLGGFRSACQCLFGAKIDSKDWKDPTFRPSGALEQDSGGFYSCYEDILDPPSVMSQVELTVPRATTPPEWERTLQIDKLQEKRNEMWQNNMGDLKDVFDLLRRKNVQRILKLTVHDNPARPCSDEVIKACLTGFDVRYLDWKKDDLSVDVVLEAAPRLAELWLYPAGDELESLLGSWAASNVHGLCGLKEMTILHLEFQARQENSESYDHHSKTVNVYCQQVLRRKVIHSRRELFLQTINKQLEQETQKWQQIKRNLERARQYLETAERDSAKHATQTDPCNAPIPSSEGEEDEVDEELENWGEDIKFWESWIETFTKEAEESEQQIQKLGEEAEQQIQKLGEEAEQQIQKLGEEAEESQQIQKLGEEAEQSEQQTQKLGGEAEQSEQQIQKLGAEAEEPEQQIPPLFNTSDGYAAWDFKVDDKLVIGEKPRKSDGEGINRTSGKEERHPWSKSVQKFLQKVERSNFRRRNPDSRVKVALIDDGIDANQEFKGVICPKGWPPTEPASEEKPFYISDTGHGTEMAHLIRSVCPYVQLYVAKMRNWTSQTGGGTREAKAETAAEAIQWAIEQDVHVISMSWSVQRKDGSDGSVSNVEAIRSLDAAIQKAAQKGIIMYCSAADGGLYGSHTEVYPKRADTVHIRAVGSATETGHPSDFVDPAQVDYLFPGEDI</sequence>
<keyword evidence="1" id="KW-0378">Hydrolase</keyword>
<feature type="compositionally biased region" description="Basic and acidic residues" evidence="3">
    <location>
        <begin position="271"/>
        <end position="281"/>
    </location>
</feature>
<feature type="region of interest" description="Disordered" evidence="3">
    <location>
        <begin position="722"/>
        <end position="775"/>
    </location>
</feature>
<feature type="compositionally biased region" description="Basic and acidic residues" evidence="3">
    <location>
        <begin position="1"/>
        <end position="18"/>
    </location>
</feature>
<dbReference type="EMBL" id="MU853860">
    <property type="protein sequence ID" value="KAK3937215.1"/>
    <property type="molecule type" value="Genomic_DNA"/>
</dbReference>
<evidence type="ECO:0000313" key="5">
    <source>
        <dbReference type="EMBL" id="KAK3937215.1"/>
    </source>
</evidence>
<reference evidence="6" key="1">
    <citation type="journal article" date="2023" name="Mol. Phylogenet. Evol.">
        <title>Genome-scale phylogeny and comparative genomics of the fungal order Sordariales.</title>
        <authorList>
            <person name="Hensen N."/>
            <person name="Bonometti L."/>
            <person name="Westerberg I."/>
            <person name="Brannstrom I.O."/>
            <person name="Guillou S."/>
            <person name="Cros-Aarteil S."/>
            <person name="Calhoun S."/>
            <person name="Haridas S."/>
            <person name="Kuo A."/>
            <person name="Mondo S."/>
            <person name="Pangilinan J."/>
            <person name="Riley R."/>
            <person name="LaButti K."/>
            <person name="Andreopoulos B."/>
            <person name="Lipzen A."/>
            <person name="Chen C."/>
            <person name="Yan M."/>
            <person name="Daum C."/>
            <person name="Ng V."/>
            <person name="Clum A."/>
            <person name="Steindorff A."/>
            <person name="Ohm R.A."/>
            <person name="Martin F."/>
            <person name="Silar P."/>
            <person name="Natvig D.O."/>
            <person name="Lalanne C."/>
            <person name="Gautier V."/>
            <person name="Ament-Velasquez S.L."/>
            <person name="Kruys A."/>
            <person name="Hutchinson M.I."/>
            <person name="Powell A.J."/>
            <person name="Barry K."/>
            <person name="Miller A.N."/>
            <person name="Grigoriev I.V."/>
            <person name="Debuchy R."/>
            <person name="Gladieux P."/>
            <person name="Hiltunen Thoren M."/>
            <person name="Johannesson H."/>
        </authorList>
    </citation>
    <scope>NUCLEOTIDE SEQUENCE [LARGE SCALE GENOMIC DNA]</scope>
    <source>
        <strain evidence="6">CBS 340.73</strain>
    </source>
</reference>
<dbReference type="PROSITE" id="PS00136">
    <property type="entry name" value="SUBTILASE_ASP"/>
    <property type="match status" value="1"/>
</dbReference>
<feature type="region of interest" description="Disordered" evidence="3">
    <location>
        <begin position="638"/>
        <end position="670"/>
    </location>
</feature>
<evidence type="ECO:0000256" key="3">
    <source>
        <dbReference type="SAM" id="MobiDB-lite"/>
    </source>
</evidence>
<feature type="region of interest" description="Disordered" evidence="3">
    <location>
        <begin position="243"/>
        <end position="284"/>
    </location>
</feature>
<dbReference type="SUPFAM" id="SSF48403">
    <property type="entry name" value="Ankyrin repeat"/>
    <property type="match status" value="1"/>
</dbReference>
<dbReference type="InterPro" id="IPR000209">
    <property type="entry name" value="Peptidase_S8/S53_dom"/>
</dbReference>
<gene>
    <name evidence="5" type="ORF">QBC46DRAFT_356837</name>
</gene>
<feature type="compositionally biased region" description="Basic and acidic residues" evidence="3">
    <location>
        <begin position="801"/>
        <end position="821"/>
    </location>
</feature>
<comment type="caution">
    <text evidence="2">Lacks conserved residue(s) required for the propagation of feature annotation.</text>
</comment>
<dbReference type="InterPro" id="IPR023827">
    <property type="entry name" value="Peptidase_S8_Asp-AS"/>
</dbReference>
<dbReference type="Proteomes" id="UP001303473">
    <property type="component" value="Unassembled WGS sequence"/>
</dbReference>
<comment type="caution">
    <text evidence="5">The sequence shown here is derived from an EMBL/GenBank/DDBJ whole genome shotgun (WGS) entry which is preliminary data.</text>
</comment>
<evidence type="ECO:0000313" key="6">
    <source>
        <dbReference type="Proteomes" id="UP001303473"/>
    </source>
</evidence>
<evidence type="ECO:0000259" key="4">
    <source>
        <dbReference type="Pfam" id="PF00082"/>
    </source>
</evidence>
<evidence type="ECO:0000256" key="2">
    <source>
        <dbReference type="PROSITE-ProRule" id="PRU01240"/>
    </source>
</evidence>
<dbReference type="GO" id="GO:0004252">
    <property type="term" value="F:serine-type endopeptidase activity"/>
    <property type="evidence" value="ECO:0007669"/>
    <property type="project" value="InterPro"/>
</dbReference>
<dbReference type="InterPro" id="IPR036852">
    <property type="entry name" value="Peptidase_S8/S53_dom_sf"/>
</dbReference>
<accession>A0AAN6N1S9</accession>
<feature type="region of interest" description="Disordered" evidence="3">
    <location>
        <begin position="1"/>
        <end position="43"/>
    </location>
</feature>
<proteinExistence type="inferred from homology"/>
<name>A0AAN6N1S9_9PEZI</name>
<dbReference type="InterPro" id="IPR036770">
    <property type="entry name" value="Ankyrin_rpt-contain_sf"/>
</dbReference>
<dbReference type="Gene3D" id="3.40.50.200">
    <property type="entry name" value="Peptidase S8/S53 domain"/>
    <property type="match status" value="1"/>
</dbReference>
<evidence type="ECO:0000256" key="1">
    <source>
        <dbReference type="ARBA" id="ARBA00022801"/>
    </source>
</evidence>
<dbReference type="AlphaFoldDB" id="A0AAN6N1S9"/>
<dbReference type="PANTHER" id="PTHR24121:SF21">
    <property type="entry name" value="ANKYRIN REPEAT FAMILY PROTEIN"/>
    <property type="match status" value="1"/>
</dbReference>
<comment type="similarity">
    <text evidence="2">Belongs to the peptidase S8 family.</text>
</comment>
<dbReference type="GO" id="GO:0006508">
    <property type="term" value="P:proteolysis"/>
    <property type="evidence" value="ECO:0007669"/>
    <property type="project" value="InterPro"/>
</dbReference>
<dbReference type="Pfam" id="PF00082">
    <property type="entry name" value="Peptidase_S8"/>
    <property type="match status" value="1"/>
</dbReference>
<feature type="region of interest" description="Disordered" evidence="3">
    <location>
        <begin position="801"/>
        <end position="824"/>
    </location>
</feature>
<dbReference type="PROSITE" id="PS51892">
    <property type="entry name" value="SUBTILASE"/>
    <property type="match status" value="1"/>
</dbReference>
<feature type="compositionally biased region" description="Acidic residues" evidence="3">
    <location>
        <begin position="660"/>
        <end position="670"/>
    </location>
</feature>
<feature type="compositionally biased region" description="Acidic residues" evidence="3">
    <location>
        <begin position="258"/>
        <end position="270"/>
    </location>
</feature>
<protein>
    <recommendedName>
        <fullName evidence="4">Peptidase S8/S53 domain-containing protein</fullName>
    </recommendedName>
</protein>